<evidence type="ECO:0000313" key="3">
    <source>
        <dbReference type="Proteomes" id="UP000238823"/>
    </source>
</evidence>
<accession>A0A2S9YNY1</accession>
<dbReference type="RefSeq" id="WP_106090491.1">
    <property type="nucleotide sequence ID" value="NZ_PVNL01000068.1"/>
</dbReference>
<feature type="region of interest" description="Disordered" evidence="1">
    <location>
        <begin position="204"/>
        <end position="227"/>
    </location>
</feature>
<dbReference type="InterPro" id="IPR011042">
    <property type="entry name" value="6-blade_b-propeller_TolB-like"/>
</dbReference>
<dbReference type="Gene3D" id="2.120.10.30">
    <property type="entry name" value="TolB, C-terminal domain"/>
    <property type="match status" value="1"/>
</dbReference>
<protein>
    <recommendedName>
        <fullName evidence="4">NHL repeat protein</fullName>
    </recommendedName>
</protein>
<sequence>MRISPVLLALPLVLTACNHDDGEADDTSAIGLFSGLFDGVATGMNFPLDIGVAPDDPLTPDDIEGGDIYIANYGTSEIMWVRDPSGDSSSGDADPIFDGTSVGFAGATAVSVPTHTRVWASFEQGGEGDAGGIAILDQDGALIATIDGSDESDAFANPGGLCYGGRSADGLIEYFYMINLGDGTAWRIEASTLDGDDLTFTRIGSGLATGTPGNPGSPGNGLTSSSDLPDGGARGCVYDLGSLYVADMQNDRVVRFDDAATDDGIDGVALEDLPAGNLNDPTDLTVNAEGYLIIISYENAKAFLTVELPRGGFIDNGLQNLSVNAGNYGVAVASGTVWFTRANNQNGTLRAVTPEQDVPPTTEGPFPPQ</sequence>
<reference evidence="2 3" key="1">
    <citation type="submission" date="2018-03" db="EMBL/GenBank/DDBJ databases">
        <title>Draft Genome Sequences of the Obligatory Marine Myxobacteria Enhygromyxa salina SWB007.</title>
        <authorList>
            <person name="Poehlein A."/>
            <person name="Moghaddam J.A."/>
            <person name="Harms H."/>
            <person name="Alanjari M."/>
            <person name="Koenig G.M."/>
            <person name="Daniel R."/>
            <person name="Schaeberle T.F."/>
        </authorList>
    </citation>
    <scope>NUCLEOTIDE SEQUENCE [LARGE SCALE GENOMIC DNA]</scope>
    <source>
        <strain evidence="2 3">SWB007</strain>
    </source>
</reference>
<name>A0A2S9YNY1_9BACT</name>
<dbReference type="SUPFAM" id="SSF50956">
    <property type="entry name" value="Thermostable phytase (3-phytase)"/>
    <property type="match status" value="1"/>
</dbReference>
<dbReference type="PROSITE" id="PS51257">
    <property type="entry name" value="PROKAR_LIPOPROTEIN"/>
    <property type="match status" value="1"/>
</dbReference>
<evidence type="ECO:0000256" key="1">
    <source>
        <dbReference type="SAM" id="MobiDB-lite"/>
    </source>
</evidence>
<comment type="caution">
    <text evidence="2">The sequence shown here is derived from an EMBL/GenBank/DDBJ whole genome shotgun (WGS) entry which is preliminary data.</text>
</comment>
<organism evidence="2 3">
    <name type="scientific">Enhygromyxa salina</name>
    <dbReference type="NCBI Taxonomy" id="215803"/>
    <lineage>
        <taxon>Bacteria</taxon>
        <taxon>Pseudomonadati</taxon>
        <taxon>Myxococcota</taxon>
        <taxon>Polyangia</taxon>
        <taxon>Nannocystales</taxon>
        <taxon>Nannocystaceae</taxon>
        <taxon>Enhygromyxa</taxon>
    </lineage>
</organism>
<evidence type="ECO:0000313" key="2">
    <source>
        <dbReference type="EMBL" id="PRQ06787.1"/>
    </source>
</evidence>
<gene>
    <name evidence="2" type="ORF">ENSA7_35120</name>
</gene>
<proteinExistence type="predicted"/>
<evidence type="ECO:0008006" key="4">
    <source>
        <dbReference type="Google" id="ProtNLM"/>
    </source>
</evidence>
<dbReference type="Proteomes" id="UP000238823">
    <property type="component" value="Unassembled WGS sequence"/>
</dbReference>
<dbReference type="EMBL" id="PVNL01000068">
    <property type="protein sequence ID" value="PRQ06787.1"/>
    <property type="molecule type" value="Genomic_DNA"/>
</dbReference>
<dbReference type="AlphaFoldDB" id="A0A2S9YNY1"/>